<reference evidence="2 3" key="1">
    <citation type="submission" date="2019-03" db="EMBL/GenBank/DDBJ databases">
        <title>Genomic Encyclopedia of Type Strains, Phase III (KMG-III): the genomes of soil and plant-associated and newly described type strains.</title>
        <authorList>
            <person name="Whitman W."/>
        </authorList>
    </citation>
    <scope>NUCLEOTIDE SEQUENCE [LARGE SCALE GENOMIC DNA]</scope>
    <source>
        <strain evidence="2 3">VKM Ac-2527</strain>
    </source>
</reference>
<feature type="region of interest" description="Disordered" evidence="1">
    <location>
        <begin position="27"/>
        <end position="52"/>
    </location>
</feature>
<keyword evidence="3" id="KW-1185">Reference proteome</keyword>
<proteinExistence type="predicted"/>
<feature type="compositionally biased region" description="Low complexity" evidence="1">
    <location>
        <begin position="30"/>
        <end position="52"/>
    </location>
</feature>
<dbReference type="AlphaFoldDB" id="A0A4R6K7S3"/>
<evidence type="ECO:0000313" key="2">
    <source>
        <dbReference type="EMBL" id="TDO45053.1"/>
    </source>
</evidence>
<comment type="caution">
    <text evidence="2">The sequence shown here is derived from an EMBL/GenBank/DDBJ whole genome shotgun (WGS) entry which is preliminary data.</text>
</comment>
<evidence type="ECO:0000313" key="3">
    <source>
        <dbReference type="Proteomes" id="UP000295388"/>
    </source>
</evidence>
<dbReference type="OrthoDB" id="4871540at2"/>
<gene>
    <name evidence="2" type="ORF">EV643_114198</name>
</gene>
<dbReference type="PROSITE" id="PS51257">
    <property type="entry name" value="PROKAR_LIPOPROTEIN"/>
    <property type="match status" value="1"/>
</dbReference>
<evidence type="ECO:0000256" key="1">
    <source>
        <dbReference type="SAM" id="MobiDB-lite"/>
    </source>
</evidence>
<organism evidence="2 3">
    <name type="scientific">Kribbella caucasensis</name>
    <dbReference type="NCBI Taxonomy" id="2512215"/>
    <lineage>
        <taxon>Bacteria</taxon>
        <taxon>Bacillati</taxon>
        <taxon>Actinomycetota</taxon>
        <taxon>Actinomycetes</taxon>
        <taxon>Propionibacteriales</taxon>
        <taxon>Kribbellaceae</taxon>
        <taxon>Kribbella</taxon>
    </lineage>
</organism>
<protein>
    <submittedName>
        <fullName evidence="2">Uncharacterized protein</fullName>
    </submittedName>
</protein>
<dbReference type="Proteomes" id="UP000295388">
    <property type="component" value="Unassembled WGS sequence"/>
</dbReference>
<accession>A0A4R6K7S3</accession>
<sequence length="166" mass="16993">MHEGVKSIRYAALAAVAGLVLTGCGDEPDSNSGSNPTTSAPTSSSTTTGGLPLTVTRTGGFAGFDDRVVLGADGIASVSKRGKDPVRCRLDAGLLTTITDAVKQIDWTDVGTTKPTVRYPDDMIIAVAASGGLTRLEDPKVKPLVTPVSQLLTEATVPPGKLCKAV</sequence>
<name>A0A4R6K7S3_9ACTN</name>
<dbReference type="EMBL" id="SNWQ01000014">
    <property type="protein sequence ID" value="TDO45053.1"/>
    <property type="molecule type" value="Genomic_DNA"/>
</dbReference>